<proteinExistence type="predicted"/>
<reference evidence="1" key="1">
    <citation type="submission" date="2023-04" db="EMBL/GenBank/DDBJ databases">
        <title>A chromosome-level genome assembly of the parasitoid wasp Eretmocerus hayati.</title>
        <authorList>
            <person name="Zhong Y."/>
            <person name="Liu S."/>
            <person name="Liu Y."/>
        </authorList>
    </citation>
    <scope>NUCLEOTIDE SEQUENCE</scope>
    <source>
        <strain evidence="1">ZJU_SS_LIU_2023</strain>
    </source>
</reference>
<evidence type="ECO:0000313" key="2">
    <source>
        <dbReference type="Proteomes" id="UP001239111"/>
    </source>
</evidence>
<keyword evidence="2" id="KW-1185">Reference proteome</keyword>
<dbReference type="Proteomes" id="UP001239111">
    <property type="component" value="Chromosome 3"/>
</dbReference>
<organism evidence="1 2">
    <name type="scientific">Eretmocerus hayati</name>
    <dbReference type="NCBI Taxonomy" id="131215"/>
    <lineage>
        <taxon>Eukaryota</taxon>
        <taxon>Metazoa</taxon>
        <taxon>Ecdysozoa</taxon>
        <taxon>Arthropoda</taxon>
        <taxon>Hexapoda</taxon>
        <taxon>Insecta</taxon>
        <taxon>Pterygota</taxon>
        <taxon>Neoptera</taxon>
        <taxon>Endopterygota</taxon>
        <taxon>Hymenoptera</taxon>
        <taxon>Apocrita</taxon>
        <taxon>Proctotrupomorpha</taxon>
        <taxon>Chalcidoidea</taxon>
        <taxon>Aphelinidae</taxon>
        <taxon>Aphelininae</taxon>
        <taxon>Eretmocerus</taxon>
    </lineage>
</organism>
<gene>
    <name evidence="1" type="ORF">QAD02_004659</name>
</gene>
<name>A0ACC2NQL9_9HYME</name>
<evidence type="ECO:0000313" key="1">
    <source>
        <dbReference type="EMBL" id="KAJ8673397.1"/>
    </source>
</evidence>
<sequence>MAYQRIGSSSSTSSRNCNKPPPLDTTHHYLSSNDHQQPEHSPHKQSSPGLVYSPDNNGTHKYSIVDLDKLGHSDVVTTTNDPYISVQPPHKRQLLLLQESRAPSPHEILPDVVTHHQLALHHVEPEHQQQQWASPGGPTTLWSDCGLQRVPDVVQQDLSPYITTPTTPAETPDADSSEHHTPETPSSTVFNFDWPGEQHVPNLRLLSFRDDNLLRCHYWDPDMCLELGATFR</sequence>
<comment type="caution">
    <text evidence="1">The sequence shown here is derived from an EMBL/GenBank/DDBJ whole genome shotgun (WGS) entry which is preliminary data.</text>
</comment>
<accession>A0ACC2NQL9</accession>
<protein>
    <submittedName>
        <fullName evidence="1">Uncharacterized protein</fullName>
    </submittedName>
</protein>
<dbReference type="EMBL" id="CM056743">
    <property type="protein sequence ID" value="KAJ8673397.1"/>
    <property type="molecule type" value="Genomic_DNA"/>
</dbReference>